<evidence type="ECO:0000313" key="7">
    <source>
        <dbReference type="Proteomes" id="UP001443914"/>
    </source>
</evidence>
<protein>
    <recommendedName>
        <fullName evidence="8">S-protein homolog</fullName>
    </recommendedName>
</protein>
<gene>
    <name evidence="6" type="ORF">RND81_04G094200</name>
</gene>
<accession>A0AAW1LJL7</accession>
<keyword evidence="5" id="KW-0732">Signal</keyword>
<comment type="caution">
    <text evidence="6">The sequence shown here is derived from an EMBL/GenBank/DDBJ whole genome shotgun (WGS) entry which is preliminary data.</text>
</comment>
<dbReference type="InterPro" id="IPR010264">
    <property type="entry name" value="Self-incomp_S1"/>
</dbReference>
<dbReference type="GO" id="GO:0060320">
    <property type="term" value="P:rejection of self pollen"/>
    <property type="evidence" value="ECO:0007669"/>
    <property type="project" value="UniProtKB-KW"/>
</dbReference>
<evidence type="ECO:0000256" key="4">
    <source>
        <dbReference type="ARBA" id="ARBA00022525"/>
    </source>
</evidence>
<evidence type="ECO:0000256" key="5">
    <source>
        <dbReference type="ARBA" id="ARBA00022729"/>
    </source>
</evidence>
<evidence type="ECO:0000256" key="2">
    <source>
        <dbReference type="ARBA" id="ARBA00005581"/>
    </source>
</evidence>
<dbReference type="EMBL" id="JBDFQZ010000004">
    <property type="protein sequence ID" value="KAK9733814.1"/>
    <property type="molecule type" value="Genomic_DNA"/>
</dbReference>
<keyword evidence="7" id="KW-1185">Reference proteome</keyword>
<reference evidence="6" key="1">
    <citation type="submission" date="2024-03" db="EMBL/GenBank/DDBJ databases">
        <title>WGS assembly of Saponaria officinalis var. Norfolk2.</title>
        <authorList>
            <person name="Jenkins J."/>
            <person name="Shu S."/>
            <person name="Grimwood J."/>
            <person name="Barry K."/>
            <person name="Goodstein D."/>
            <person name="Schmutz J."/>
            <person name="Leebens-Mack J."/>
            <person name="Osbourn A."/>
        </authorList>
    </citation>
    <scope>NUCLEOTIDE SEQUENCE [LARGE SCALE GENOMIC DNA]</scope>
    <source>
        <strain evidence="6">JIC</strain>
    </source>
</reference>
<evidence type="ECO:0008006" key="8">
    <source>
        <dbReference type="Google" id="ProtNLM"/>
    </source>
</evidence>
<keyword evidence="3" id="KW-0713">Self-incompatibility</keyword>
<dbReference type="Pfam" id="PF05938">
    <property type="entry name" value="Self-incomp_S1"/>
    <property type="match status" value="1"/>
</dbReference>
<comment type="subcellular location">
    <subcellularLocation>
        <location evidence="1">Secreted</location>
    </subcellularLocation>
</comment>
<dbReference type="Proteomes" id="UP001443914">
    <property type="component" value="Unassembled WGS sequence"/>
</dbReference>
<evidence type="ECO:0000313" key="6">
    <source>
        <dbReference type="EMBL" id="KAK9733814.1"/>
    </source>
</evidence>
<dbReference type="AlphaFoldDB" id="A0AAW1LJL7"/>
<name>A0AAW1LJL7_SAPOF</name>
<organism evidence="6 7">
    <name type="scientific">Saponaria officinalis</name>
    <name type="common">Common soapwort</name>
    <name type="synonym">Lychnis saponaria</name>
    <dbReference type="NCBI Taxonomy" id="3572"/>
    <lineage>
        <taxon>Eukaryota</taxon>
        <taxon>Viridiplantae</taxon>
        <taxon>Streptophyta</taxon>
        <taxon>Embryophyta</taxon>
        <taxon>Tracheophyta</taxon>
        <taxon>Spermatophyta</taxon>
        <taxon>Magnoliopsida</taxon>
        <taxon>eudicotyledons</taxon>
        <taxon>Gunneridae</taxon>
        <taxon>Pentapetalae</taxon>
        <taxon>Caryophyllales</taxon>
        <taxon>Caryophyllaceae</taxon>
        <taxon>Caryophylleae</taxon>
        <taxon>Saponaria</taxon>
    </lineage>
</organism>
<sequence length="122" mass="14478">MGEIGWFPLYIVKIENNLSQDTIYITCRFDGRTIEEAQPNHVNSTLIFAYKSSLLAFSKLKCTFEWPKDKIAHIEAFIDYRVWVKKHCGDRHCNWKAADDGIYLYNFKQNMYNKVTNWTKID</sequence>
<comment type="similarity">
    <text evidence="2">Belongs to the plant self-incompatibility (S1) protein family.</text>
</comment>
<proteinExistence type="inferred from homology"/>
<evidence type="ECO:0000256" key="1">
    <source>
        <dbReference type="ARBA" id="ARBA00004613"/>
    </source>
</evidence>
<dbReference type="GO" id="GO:0005576">
    <property type="term" value="C:extracellular region"/>
    <property type="evidence" value="ECO:0007669"/>
    <property type="project" value="UniProtKB-SubCell"/>
</dbReference>
<keyword evidence="4" id="KW-0964">Secreted</keyword>
<evidence type="ECO:0000256" key="3">
    <source>
        <dbReference type="ARBA" id="ARBA00022471"/>
    </source>
</evidence>